<reference evidence="1 2" key="1">
    <citation type="journal article" date="2022" name="Nat. Genet.">
        <title>Improved pea reference genome and pan-genome highlight genomic features and evolutionary characteristics.</title>
        <authorList>
            <person name="Yang T."/>
            <person name="Liu R."/>
            <person name="Luo Y."/>
            <person name="Hu S."/>
            <person name="Wang D."/>
            <person name="Wang C."/>
            <person name="Pandey M.K."/>
            <person name="Ge S."/>
            <person name="Xu Q."/>
            <person name="Li N."/>
            <person name="Li G."/>
            <person name="Huang Y."/>
            <person name="Saxena R.K."/>
            <person name="Ji Y."/>
            <person name="Li M."/>
            <person name="Yan X."/>
            <person name="He Y."/>
            <person name="Liu Y."/>
            <person name="Wang X."/>
            <person name="Xiang C."/>
            <person name="Varshney R.K."/>
            <person name="Ding H."/>
            <person name="Gao S."/>
            <person name="Zong X."/>
        </authorList>
    </citation>
    <scope>NUCLEOTIDE SEQUENCE [LARGE SCALE GENOMIC DNA]</scope>
    <source>
        <strain evidence="1 2">cv. Zhongwan 6</strain>
    </source>
</reference>
<dbReference type="Proteomes" id="UP001058974">
    <property type="component" value="Chromosome 1"/>
</dbReference>
<organism evidence="1 2">
    <name type="scientific">Pisum sativum</name>
    <name type="common">Garden pea</name>
    <name type="synonym">Lathyrus oleraceus</name>
    <dbReference type="NCBI Taxonomy" id="3888"/>
    <lineage>
        <taxon>Eukaryota</taxon>
        <taxon>Viridiplantae</taxon>
        <taxon>Streptophyta</taxon>
        <taxon>Embryophyta</taxon>
        <taxon>Tracheophyta</taxon>
        <taxon>Spermatophyta</taxon>
        <taxon>Magnoliopsida</taxon>
        <taxon>eudicotyledons</taxon>
        <taxon>Gunneridae</taxon>
        <taxon>Pentapetalae</taxon>
        <taxon>rosids</taxon>
        <taxon>fabids</taxon>
        <taxon>Fabales</taxon>
        <taxon>Fabaceae</taxon>
        <taxon>Papilionoideae</taxon>
        <taxon>50 kb inversion clade</taxon>
        <taxon>NPAAA clade</taxon>
        <taxon>Hologalegina</taxon>
        <taxon>IRL clade</taxon>
        <taxon>Fabeae</taxon>
        <taxon>Lathyrus</taxon>
    </lineage>
</organism>
<proteinExistence type="predicted"/>
<comment type="caution">
    <text evidence="1">The sequence shown here is derived from an EMBL/GenBank/DDBJ whole genome shotgun (WGS) entry which is preliminary data.</text>
</comment>
<sequence length="185" mass="21101">MEHLEQENKELKDEIARLTALMEYVIAAQNQSSPSPATPPPQRTIISKIVSSTVHVVAASQPIPAMPAGFPWGITPNLYQKRPDVYEKMDEMKDQFLEMRKELKTLRGEDLFGKSVVELCLVPNVKISMKFKVSDFEKYKGNTCPLSHLVIASIRTFNYLGEAFVKQYKYNMDMAPNRDQLRSMS</sequence>
<name>A0A9D4YPK7_PEA</name>
<protein>
    <submittedName>
        <fullName evidence="1">Uncharacterized protein</fullName>
    </submittedName>
</protein>
<evidence type="ECO:0000313" key="2">
    <source>
        <dbReference type="Proteomes" id="UP001058974"/>
    </source>
</evidence>
<dbReference type="Gramene" id="Psat01G0047600-T1">
    <property type="protein sequence ID" value="KAI5441031.1"/>
    <property type="gene ID" value="KIW84_010476"/>
</dbReference>
<dbReference type="EMBL" id="JAMSHJ010000001">
    <property type="protein sequence ID" value="KAI5441031.1"/>
    <property type="molecule type" value="Genomic_DNA"/>
</dbReference>
<keyword evidence="2" id="KW-1185">Reference proteome</keyword>
<dbReference type="AlphaFoldDB" id="A0A9D4YPK7"/>
<gene>
    <name evidence="1" type="ORF">KIW84_010476</name>
</gene>
<evidence type="ECO:0000313" key="1">
    <source>
        <dbReference type="EMBL" id="KAI5441031.1"/>
    </source>
</evidence>
<accession>A0A9D4YPK7</accession>